<evidence type="ECO:0000259" key="2">
    <source>
        <dbReference type="Pfam" id="PF14493"/>
    </source>
</evidence>
<gene>
    <name evidence="3" type="ORF">GO495_15225</name>
</gene>
<dbReference type="EMBL" id="WRXO01000004">
    <property type="protein sequence ID" value="MVT41941.1"/>
    <property type="molecule type" value="Genomic_DNA"/>
</dbReference>
<dbReference type="InterPro" id="IPR029491">
    <property type="entry name" value="Helicase_HTH"/>
</dbReference>
<dbReference type="PANTHER" id="PTHR47642:SF7">
    <property type="entry name" value="ATP-DEPENDENT DNA HELICASE PIF1"/>
    <property type="match status" value="1"/>
</dbReference>
<dbReference type="AlphaFoldDB" id="A0A6N8JBP5"/>
<dbReference type="InterPro" id="IPR027417">
    <property type="entry name" value="P-loop_NTPase"/>
</dbReference>
<evidence type="ECO:0000259" key="1">
    <source>
        <dbReference type="Pfam" id="PF05970"/>
    </source>
</evidence>
<dbReference type="GO" id="GO:0000723">
    <property type="term" value="P:telomere maintenance"/>
    <property type="evidence" value="ECO:0007669"/>
    <property type="project" value="InterPro"/>
</dbReference>
<accession>A0A6N8JBP5</accession>
<evidence type="ECO:0000313" key="4">
    <source>
        <dbReference type="Proteomes" id="UP000468388"/>
    </source>
</evidence>
<dbReference type="SUPFAM" id="SSF52540">
    <property type="entry name" value="P-loop containing nucleoside triphosphate hydrolases"/>
    <property type="match status" value="2"/>
</dbReference>
<feature type="domain" description="Helicase Helix-turn-helix" evidence="2">
    <location>
        <begin position="644"/>
        <end position="728"/>
    </location>
</feature>
<dbReference type="PANTHER" id="PTHR47642">
    <property type="entry name" value="ATP-DEPENDENT DNA HELICASE"/>
    <property type="match status" value="1"/>
</dbReference>
<dbReference type="InterPro" id="IPR051055">
    <property type="entry name" value="PIF1_helicase"/>
</dbReference>
<dbReference type="Pfam" id="PF05970">
    <property type="entry name" value="PIF1"/>
    <property type="match status" value="1"/>
</dbReference>
<evidence type="ECO:0000313" key="3">
    <source>
        <dbReference type="EMBL" id="MVT41941.1"/>
    </source>
</evidence>
<dbReference type="Pfam" id="PF14493">
    <property type="entry name" value="HTH_40"/>
    <property type="match status" value="1"/>
</dbReference>
<reference evidence="3 4" key="1">
    <citation type="submission" date="2019-12" db="EMBL/GenBank/DDBJ databases">
        <title>The draft genomic sequence of strain Chitinophaga oryziterrae JCM 16595.</title>
        <authorList>
            <person name="Zhang X."/>
        </authorList>
    </citation>
    <scope>NUCLEOTIDE SEQUENCE [LARGE SCALE GENOMIC DNA]</scope>
    <source>
        <strain evidence="3 4">JCM 16595</strain>
    </source>
</reference>
<name>A0A6N8JBP5_9BACT</name>
<organism evidence="3 4">
    <name type="scientific">Chitinophaga oryziterrae</name>
    <dbReference type="NCBI Taxonomy" id="1031224"/>
    <lineage>
        <taxon>Bacteria</taxon>
        <taxon>Pseudomonadati</taxon>
        <taxon>Bacteroidota</taxon>
        <taxon>Chitinophagia</taxon>
        <taxon>Chitinophagales</taxon>
        <taxon>Chitinophagaceae</taxon>
        <taxon>Chitinophaga</taxon>
    </lineage>
</organism>
<proteinExistence type="predicted"/>
<dbReference type="CDD" id="cd18809">
    <property type="entry name" value="SF1_C_RecD"/>
    <property type="match status" value="1"/>
</dbReference>
<comment type="caution">
    <text evidence="3">The sequence shown here is derived from an EMBL/GenBank/DDBJ whole genome shotgun (WGS) entry which is preliminary data.</text>
</comment>
<dbReference type="Gene3D" id="3.40.50.300">
    <property type="entry name" value="P-loop containing nucleotide triphosphate hydrolases"/>
    <property type="match status" value="2"/>
</dbReference>
<sequence length="740" mass="83767">MPQPDTSNTMFHLAADYINHTNCHLFLTGKAGTGKTTFLKYIKEHTTKNTVVVAPTGVAAINAGGVTMHSFFQLPFGPYVPSGAHLFGVDNGVTDAHALFRNIRFNYEKKELLREMELLIIDEVSMVRADTLDAIDAILRHFRSQPLLPFGGVQVLYIGDLYQLPPVMPDDQWRMLKEHYESVFFFDARVIRQSPPLYIELKKIYRQNEATFIDLLNGVRNSTLDWDQLEELNQRYNPGFNGEGDQYIVLTTHNRRADEINAARLAAMQGNLHRFEGEIKGDFSEKALPTDMVLQIKPGAQVMFIKNDLAEPRRYFNGKLATVKSVINEDKIVVTLAGSEETLILEKETWRNIRYSWNKAENSVDEEELGSFTQYPIRLAWAITIHKSQGLTFEKAIIDAGNAFAPGQVYVALSRCTSLEGLVLHSRIHPGAIRTDLQVQEYSSKSENTDRLEDELDNQKQIFWAGQLVKLFGAEKILTELQLHASWLRDKKMNGMESAVTLSRNLQQRAAQLHQVGLKFRQQLQPLVDDVLVNKDTALLQERVTKAIAYFTQDIYENLIKPLKREIDIVKDIPKIKKYVVQLGSLETFLWNRLELFLNARFGELTFNEGLPDYSALRSPASKEKEAVIKEKKKKAEAGSSRRGSLELFLGGKTLQEIATERSLAVSTVESHLADAVAFGELELGKFIDEKKISLILPLVKEMGVASSSPIKAKLGDTVTWAEIRAVQNYYKKMNPIDTE</sequence>
<protein>
    <submittedName>
        <fullName evidence="3">AAA family ATPase</fullName>
    </submittedName>
</protein>
<dbReference type="GO" id="GO:0006281">
    <property type="term" value="P:DNA repair"/>
    <property type="evidence" value="ECO:0007669"/>
    <property type="project" value="InterPro"/>
</dbReference>
<dbReference type="GO" id="GO:0003678">
    <property type="term" value="F:DNA helicase activity"/>
    <property type="evidence" value="ECO:0007669"/>
    <property type="project" value="InterPro"/>
</dbReference>
<dbReference type="OrthoDB" id="9763659at2"/>
<keyword evidence="4" id="KW-1185">Reference proteome</keyword>
<dbReference type="InterPro" id="IPR010285">
    <property type="entry name" value="DNA_helicase_pif1-like_DEAD"/>
</dbReference>
<dbReference type="FunFam" id="3.40.50.300:FF:001498">
    <property type="entry name" value="ATP-dependent DNA helicase"/>
    <property type="match status" value="1"/>
</dbReference>
<feature type="domain" description="DNA helicase Pif1-like DEAD-box helicase" evidence="1">
    <location>
        <begin position="18"/>
        <end position="173"/>
    </location>
</feature>
<dbReference type="Proteomes" id="UP000468388">
    <property type="component" value="Unassembled WGS sequence"/>
</dbReference>
<dbReference type="RefSeq" id="WP_157300581.1">
    <property type="nucleotide sequence ID" value="NZ_BAAAZB010000005.1"/>
</dbReference>